<dbReference type="PANTHER" id="PTHR14218">
    <property type="entry name" value="PROTEASE S8 TRIPEPTIDYL PEPTIDASE I CLN2"/>
    <property type="match status" value="1"/>
</dbReference>
<dbReference type="EMBL" id="SFCI01000583">
    <property type="protein sequence ID" value="TFY78968.1"/>
    <property type="molecule type" value="Genomic_DNA"/>
</dbReference>
<dbReference type="PANTHER" id="PTHR14218:SF15">
    <property type="entry name" value="TRIPEPTIDYL-PEPTIDASE 1"/>
    <property type="match status" value="1"/>
</dbReference>
<name>A0A4Y9ZZU4_9AGAM</name>
<comment type="caution">
    <text evidence="1">Lacks conserved residue(s) required for the propagation of feature annotation.</text>
</comment>
<accession>A0A4Y9ZZU4</accession>
<protein>
    <recommendedName>
        <fullName evidence="2">Peptidase S53 domain-containing protein</fullName>
    </recommendedName>
</protein>
<sequence>MQDMDNICLRHSSCNLTVTPTCVQDIYGLPSKLASGKTTGIAVSGFNNEFANEADLQLFLQEYRPDLNSSTTFRFKSVDGGTNSQNESLAGSEADLDTQWTVGLASGVPVTFYSVGDVNGQSGLDVHIDLANTLLSEDDPPQVLTTSYSFDEPTISPSMTMTLCRDGGVVGGVGLYNASGRAFPDVSAQGADMVSIYQGNERPGGGTSFAAPVIASTIALLNDELSAAGKAPLGFLDPLIYSSPDAFRDVTRGSYLLLMSQPFV</sequence>
<feature type="domain" description="Peptidase S53" evidence="2">
    <location>
        <begin position="1"/>
        <end position="264"/>
    </location>
</feature>
<dbReference type="GO" id="GO:0008240">
    <property type="term" value="F:tripeptidyl-peptidase activity"/>
    <property type="evidence" value="ECO:0007669"/>
    <property type="project" value="TreeGrafter"/>
</dbReference>
<dbReference type="InterPro" id="IPR036852">
    <property type="entry name" value="Peptidase_S8/S53_dom_sf"/>
</dbReference>
<dbReference type="STRING" id="135208.A0A4Y9ZZU4"/>
<dbReference type="AlphaFoldDB" id="A0A4Y9ZZU4"/>
<evidence type="ECO:0000313" key="4">
    <source>
        <dbReference type="Proteomes" id="UP000298061"/>
    </source>
</evidence>
<keyword evidence="4" id="KW-1185">Reference proteome</keyword>
<dbReference type="OrthoDB" id="409122at2759"/>
<dbReference type="Proteomes" id="UP000298061">
    <property type="component" value="Unassembled WGS sequence"/>
</dbReference>
<dbReference type="SUPFAM" id="SSF52743">
    <property type="entry name" value="Subtilisin-like"/>
    <property type="match status" value="1"/>
</dbReference>
<evidence type="ECO:0000256" key="1">
    <source>
        <dbReference type="PROSITE-ProRule" id="PRU01032"/>
    </source>
</evidence>
<proteinExistence type="predicted"/>
<gene>
    <name evidence="3" type="ORF">EWM64_g5040</name>
</gene>
<dbReference type="InterPro" id="IPR050819">
    <property type="entry name" value="Tripeptidyl-peptidase_I"/>
</dbReference>
<organism evidence="3 4">
    <name type="scientific">Hericium alpestre</name>
    <dbReference type="NCBI Taxonomy" id="135208"/>
    <lineage>
        <taxon>Eukaryota</taxon>
        <taxon>Fungi</taxon>
        <taxon>Dikarya</taxon>
        <taxon>Basidiomycota</taxon>
        <taxon>Agaricomycotina</taxon>
        <taxon>Agaricomycetes</taxon>
        <taxon>Russulales</taxon>
        <taxon>Hericiaceae</taxon>
        <taxon>Hericium</taxon>
    </lineage>
</organism>
<reference evidence="3 4" key="1">
    <citation type="submission" date="2019-02" db="EMBL/GenBank/DDBJ databases">
        <title>Genome sequencing of the rare red list fungi Hericium alpestre (H. flagellum).</title>
        <authorList>
            <person name="Buettner E."/>
            <person name="Kellner H."/>
        </authorList>
    </citation>
    <scope>NUCLEOTIDE SEQUENCE [LARGE SCALE GENOMIC DNA]</scope>
    <source>
        <strain evidence="3 4">DSM 108284</strain>
    </source>
</reference>
<dbReference type="GO" id="GO:0006508">
    <property type="term" value="P:proteolysis"/>
    <property type="evidence" value="ECO:0007669"/>
    <property type="project" value="InterPro"/>
</dbReference>
<dbReference type="GO" id="GO:0004252">
    <property type="term" value="F:serine-type endopeptidase activity"/>
    <property type="evidence" value="ECO:0007669"/>
    <property type="project" value="InterPro"/>
</dbReference>
<evidence type="ECO:0000313" key="3">
    <source>
        <dbReference type="EMBL" id="TFY78968.1"/>
    </source>
</evidence>
<evidence type="ECO:0000259" key="2">
    <source>
        <dbReference type="PROSITE" id="PS51695"/>
    </source>
</evidence>
<dbReference type="PROSITE" id="PS51695">
    <property type="entry name" value="SEDOLISIN"/>
    <property type="match status" value="1"/>
</dbReference>
<dbReference type="InterPro" id="IPR030400">
    <property type="entry name" value="Sedolisin_dom"/>
</dbReference>
<dbReference type="Gene3D" id="3.40.50.200">
    <property type="entry name" value="Peptidase S8/S53 domain"/>
    <property type="match status" value="2"/>
</dbReference>
<comment type="caution">
    <text evidence="3">The sequence shown here is derived from an EMBL/GenBank/DDBJ whole genome shotgun (WGS) entry which is preliminary data.</text>
</comment>